<keyword evidence="1" id="KW-0812">Transmembrane</keyword>
<sequence>MPFQPEIANLPLATVLFLAAGYSAYFIANTGIRDHHKSVDVAFSSAVFGFFGLFFHQWLVARGTNIAVSTLLPYVATCVIGILWRLIGRSLLKLLLRGMHVSYADELPSAWVSMFNVTGFDGTQLAVQLKNGTWLECDDLHRFTRAPNGPCVLGTNGDVLMYVTHFRPVGEDRRENAAVQFGAWGDEITFIPSSEIARIDFRRRKITSPAA</sequence>
<keyword evidence="1" id="KW-0472">Membrane</keyword>
<keyword evidence="3" id="KW-1185">Reference proteome</keyword>
<dbReference type="EMBL" id="CP121308">
    <property type="protein sequence ID" value="WFP89674.1"/>
    <property type="molecule type" value="Genomic_DNA"/>
</dbReference>
<proteinExistence type="predicted"/>
<gene>
    <name evidence="2" type="ORF">P4B07_14030</name>
</gene>
<keyword evidence="1" id="KW-1133">Transmembrane helix</keyword>
<name>A0ABY8HC55_ENSAD</name>
<feature type="transmembrane region" description="Helical" evidence="1">
    <location>
        <begin position="41"/>
        <end position="60"/>
    </location>
</feature>
<accession>A0ABY8HC55</accession>
<dbReference type="GeneID" id="29519195"/>
<feature type="transmembrane region" description="Helical" evidence="1">
    <location>
        <begin position="12"/>
        <end position="29"/>
    </location>
</feature>
<reference evidence="2 3" key="1">
    <citation type="submission" date="2023-03" db="EMBL/GenBank/DDBJ databases">
        <title>Comparative genome and transcriptome analysis combination mining strategies for increasing vitamin B12 production of Ensifer adhaerens strain.</title>
        <authorList>
            <person name="Yongheng L."/>
        </authorList>
    </citation>
    <scope>NUCLEOTIDE SEQUENCE [LARGE SCALE GENOMIC DNA]</scope>
    <source>
        <strain evidence="2 3">Casida A-T305</strain>
    </source>
</reference>
<evidence type="ECO:0000313" key="3">
    <source>
        <dbReference type="Proteomes" id="UP001214094"/>
    </source>
</evidence>
<organism evidence="2 3">
    <name type="scientific">Ensifer adhaerens</name>
    <name type="common">Sinorhizobium morelense</name>
    <dbReference type="NCBI Taxonomy" id="106592"/>
    <lineage>
        <taxon>Bacteria</taxon>
        <taxon>Pseudomonadati</taxon>
        <taxon>Pseudomonadota</taxon>
        <taxon>Alphaproteobacteria</taxon>
        <taxon>Hyphomicrobiales</taxon>
        <taxon>Rhizobiaceae</taxon>
        <taxon>Sinorhizobium/Ensifer group</taxon>
        <taxon>Ensifer</taxon>
    </lineage>
</organism>
<protein>
    <submittedName>
        <fullName evidence="2">Uncharacterized protein</fullName>
    </submittedName>
</protein>
<feature type="transmembrane region" description="Helical" evidence="1">
    <location>
        <begin position="66"/>
        <end position="87"/>
    </location>
</feature>
<dbReference type="Proteomes" id="UP001214094">
    <property type="component" value="Chromosome"/>
</dbReference>
<evidence type="ECO:0000313" key="2">
    <source>
        <dbReference type="EMBL" id="WFP89674.1"/>
    </source>
</evidence>
<dbReference type="RefSeq" id="WP_051659386.1">
    <property type="nucleotide sequence ID" value="NZ_CP015880.1"/>
</dbReference>
<evidence type="ECO:0000256" key="1">
    <source>
        <dbReference type="SAM" id="Phobius"/>
    </source>
</evidence>